<feature type="signal peptide" evidence="2">
    <location>
        <begin position="1"/>
        <end position="27"/>
    </location>
</feature>
<gene>
    <name evidence="4" type="ORF">ABNK63_10020</name>
</gene>
<dbReference type="InterPro" id="IPR050300">
    <property type="entry name" value="GDXG_lipolytic_enzyme"/>
</dbReference>
<dbReference type="RefSeq" id="WP_350015530.1">
    <property type="nucleotide sequence ID" value="NZ_CP157948.1"/>
</dbReference>
<sequence>MYLLPSRWMPAVATLVLALLISPSATAGNLRDALMQRHATAGASVPIALPAGTRVIRDVAYGSDPRQRFDVYAPEHARHAPVIVLVHGGGWRWGDKAMANVVANKLARWLPRGFIVISVNYRMRPDTAPLEQAADVARALASAQRQAPRWGGDAQRFILMGHSAGAHLVALVGAEPGLARAQGAQPWLGTISLDGGSLDVVQTMQSRHLPLFDQAFGADPAEWRAASPLQRLHGRIAPFLAVCSSRRADSCAQSHAFVYKARSFGSHASVLEEDLSHGEINRELGLPSDYTLAVESFMATLDPAVARLLDDRAARVAALPVIIR</sequence>
<evidence type="ECO:0000313" key="4">
    <source>
        <dbReference type="EMBL" id="XBS88745.1"/>
    </source>
</evidence>
<reference evidence="4" key="1">
    <citation type="submission" date="2024-06" db="EMBL/GenBank/DDBJ databases">
        <authorList>
            <person name="Sun Y."/>
        </authorList>
    </citation>
    <scope>NUCLEOTIDE SEQUENCE</scope>
    <source>
        <strain evidence="4">IGA1.0</strain>
    </source>
</reference>
<dbReference type="Pfam" id="PF20434">
    <property type="entry name" value="BD-FAE"/>
    <property type="match status" value="1"/>
</dbReference>
<dbReference type="GO" id="GO:0016787">
    <property type="term" value="F:hydrolase activity"/>
    <property type="evidence" value="ECO:0007669"/>
    <property type="project" value="UniProtKB-KW"/>
</dbReference>
<name>A0AAU7QGN5_9GAMM</name>
<dbReference type="PANTHER" id="PTHR48081">
    <property type="entry name" value="AB HYDROLASE SUPERFAMILY PROTEIN C4A8.06C"/>
    <property type="match status" value="1"/>
</dbReference>
<dbReference type="EMBL" id="CP157948">
    <property type="protein sequence ID" value="XBS88745.1"/>
    <property type="molecule type" value="Genomic_DNA"/>
</dbReference>
<dbReference type="AlphaFoldDB" id="A0AAU7QGN5"/>
<dbReference type="InterPro" id="IPR029058">
    <property type="entry name" value="AB_hydrolase_fold"/>
</dbReference>
<organism evidence="4">
    <name type="scientific">Rhodanobacter sp. IGA1.0</name>
    <dbReference type="NCBI Taxonomy" id="3158582"/>
    <lineage>
        <taxon>Bacteria</taxon>
        <taxon>Pseudomonadati</taxon>
        <taxon>Pseudomonadota</taxon>
        <taxon>Gammaproteobacteria</taxon>
        <taxon>Lysobacterales</taxon>
        <taxon>Rhodanobacteraceae</taxon>
        <taxon>Rhodanobacter</taxon>
    </lineage>
</organism>
<feature type="chain" id="PRO_5043403312" evidence="2">
    <location>
        <begin position="28"/>
        <end position="324"/>
    </location>
</feature>
<keyword evidence="2" id="KW-0732">Signal</keyword>
<protein>
    <submittedName>
        <fullName evidence="4">Alpha/beta hydrolase</fullName>
    </submittedName>
</protein>
<accession>A0AAU7QGN5</accession>
<evidence type="ECO:0000259" key="3">
    <source>
        <dbReference type="Pfam" id="PF20434"/>
    </source>
</evidence>
<evidence type="ECO:0000256" key="2">
    <source>
        <dbReference type="SAM" id="SignalP"/>
    </source>
</evidence>
<proteinExistence type="predicted"/>
<dbReference type="SUPFAM" id="SSF53474">
    <property type="entry name" value="alpha/beta-Hydrolases"/>
    <property type="match status" value="1"/>
</dbReference>
<feature type="domain" description="BD-FAE-like" evidence="3">
    <location>
        <begin position="70"/>
        <end position="175"/>
    </location>
</feature>
<dbReference type="InterPro" id="IPR049492">
    <property type="entry name" value="BD-FAE-like_dom"/>
</dbReference>
<keyword evidence="1 4" id="KW-0378">Hydrolase</keyword>
<dbReference type="Gene3D" id="3.40.50.1820">
    <property type="entry name" value="alpha/beta hydrolase"/>
    <property type="match status" value="1"/>
</dbReference>
<evidence type="ECO:0000256" key="1">
    <source>
        <dbReference type="ARBA" id="ARBA00022801"/>
    </source>
</evidence>
<dbReference type="PANTHER" id="PTHR48081:SF33">
    <property type="entry name" value="KYNURENINE FORMAMIDASE"/>
    <property type="match status" value="1"/>
</dbReference>